<reference evidence="7 8" key="1">
    <citation type="submission" date="2018-10" db="EMBL/GenBank/DDBJ databases">
        <title>Isolation from cow dung.</title>
        <authorList>
            <person name="Ling L."/>
        </authorList>
    </citation>
    <scope>NUCLEOTIDE SEQUENCE [LARGE SCALE GENOMIC DNA]</scope>
    <source>
        <strain evidence="7 8">NEAU-LL90</strain>
    </source>
</reference>
<dbReference type="InterPro" id="IPR036271">
    <property type="entry name" value="Tet_transcr_reg_TetR-rel_C_sf"/>
</dbReference>
<proteinExistence type="predicted"/>
<name>A0A3M2L0N2_9NOCA</name>
<dbReference type="PANTHER" id="PTHR30055:SF234">
    <property type="entry name" value="HTH-TYPE TRANSCRIPTIONAL REGULATOR BETI"/>
    <property type="match status" value="1"/>
</dbReference>
<dbReference type="InterPro" id="IPR049397">
    <property type="entry name" value="EthR_C"/>
</dbReference>
<dbReference type="Proteomes" id="UP000279275">
    <property type="component" value="Unassembled WGS sequence"/>
</dbReference>
<comment type="caution">
    <text evidence="7">The sequence shown here is derived from an EMBL/GenBank/DDBJ whole genome shotgun (WGS) entry which is preliminary data.</text>
</comment>
<dbReference type="InterPro" id="IPR009057">
    <property type="entry name" value="Homeodomain-like_sf"/>
</dbReference>
<dbReference type="PRINTS" id="PR00455">
    <property type="entry name" value="HTHTETR"/>
</dbReference>
<accession>A0A3M2L0N2</accession>
<evidence type="ECO:0000313" key="8">
    <source>
        <dbReference type="Proteomes" id="UP000279275"/>
    </source>
</evidence>
<dbReference type="SUPFAM" id="SSF48498">
    <property type="entry name" value="Tetracyclin repressor-like, C-terminal domain"/>
    <property type="match status" value="1"/>
</dbReference>
<evidence type="ECO:0000256" key="4">
    <source>
        <dbReference type="PROSITE-ProRule" id="PRU00335"/>
    </source>
</evidence>
<dbReference type="AlphaFoldDB" id="A0A3M2L0N2"/>
<dbReference type="RefSeq" id="WP_122189744.1">
    <property type="nucleotide sequence ID" value="NZ_RFFH01000009.1"/>
</dbReference>
<keyword evidence="1" id="KW-0805">Transcription regulation</keyword>
<evidence type="ECO:0000256" key="5">
    <source>
        <dbReference type="SAM" id="MobiDB-lite"/>
    </source>
</evidence>
<keyword evidence="8" id="KW-1185">Reference proteome</keyword>
<evidence type="ECO:0000256" key="2">
    <source>
        <dbReference type="ARBA" id="ARBA00023125"/>
    </source>
</evidence>
<dbReference type="GO" id="GO:0000976">
    <property type="term" value="F:transcription cis-regulatory region binding"/>
    <property type="evidence" value="ECO:0007669"/>
    <property type="project" value="TreeGrafter"/>
</dbReference>
<dbReference type="Pfam" id="PF00440">
    <property type="entry name" value="TetR_N"/>
    <property type="match status" value="1"/>
</dbReference>
<feature type="region of interest" description="Disordered" evidence="5">
    <location>
        <begin position="1"/>
        <end position="31"/>
    </location>
</feature>
<evidence type="ECO:0000256" key="1">
    <source>
        <dbReference type="ARBA" id="ARBA00023015"/>
    </source>
</evidence>
<dbReference type="OrthoDB" id="5112469at2"/>
<sequence length="226" mass="24840">MTTTAGDGVAAEEIPPLADTSILREPPSTPRGVRTRTALVVAARTVFERDGYLEARLADVASEAGLSTGSFYTYFASKEEILHAVLDQAQSELLHPGMPRLRGDEASAAAVIEASNRAYFEAYKRNAKLMAILEQVAAIDPKFRELRRRRSRAFCDRNARSLAHLQERGLADPQLDPQQAARALSGMVGRMAYYTYVLGEERSVDELVRTATRLWVNAARIESVGG</sequence>
<dbReference type="SUPFAM" id="SSF46689">
    <property type="entry name" value="Homeodomain-like"/>
    <property type="match status" value="1"/>
</dbReference>
<evidence type="ECO:0000259" key="6">
    <source>
        <dbReference type="PROSITE" id="PS50977"/>
    </source>
</evidence>
<dbReference type="InterPro" id="IPR050109">
    <property type="entry name" value="HTH-type_TetR-like_transc_reg"/>
</dbReference>
<keyword evidence="2 4" id="KW-0238">DNA-binding</keyword>
<feature type="domain" description="HTH tetR-type" evidence="6">
    <location>
        <begin position="33"/>
        <end position="93"/>
    </location>
</feature>
<evidence type="ECO:0000313" key="7">
    <source>
        <dbReference type="EMBL" id="RMI30506.1"/>
    </source>
</evidence>
<evidence type="ECO:0000256" key="3">
    <source>
        <dbReference type="ARBA" id="ARBA00023163"/>
    </source>
</evidence>
<protein>
    <submittedName>
        <fullName evidence="7">TetR/AcrR family transcriptional regulator</fullName>
    </submittedName>
</protein>
<dbReference type="GO" id="GO:0003700">
    <property type="term" value="F:DNA-binding transcription factor activity"/>
    <property type="evidence" value="ECO:0007669"/>
    <property type="project" value="TreeGrafter"/>
</dbReference>
<dbReference type="PROSITE" id="PS50977">
    <property type="entry name" value="HTH_TETR_2"/>
    <property type="match status" value="1"/>
</dbReference>
<keyword evidence="3" id="KW-0804">Transcription</keyword>
<dbReference type="Pfam" id="PF21313">
    <property type="entry name" value="EthR_C"/>
    <property type="match status" value="1"/>
</dbReference>
<gene>
    <name evidence="7" type="ORF">EBN03_20685</name>
</gene>
<dbReference type="InterPro" id="IPR001647">
    <property type="entry name" value="HTH_TetR"/>
</dbReference>
<dbReference type="Gene3D" id="1.10.357.10">
    <property type="entry name" value="Tetracycline Repressor, domain 2"/>
    <property type="match status" value="1"/>
</dbReference>
<dbReference type="EMBL" id="RFFH01000009">
    <property type="protein sequence ID" value="RMI30506.1"/>
    <property type="molecule type" value="Genomic_DNA"/>
</dbReference>
<feature type="DNA-binding region" description="H-T-H motif" evidence="4">
    <location>
        <begin position="56"/>
        <end position="75"/>
    </location>
</feature>
<organism evidence="7 8">
    <name type="scientific">Nocardia stercoris</name>
    <dbReference type="NCBI Taxonomy" id="2483361"/>
    <lineage>
        <taxon>Bacteria</taxon>
        <taxon>Bacillati</taxon>
        <taxon>Actinomycetota</taxon>
        <taxon>Actinomycetes</taxon>
        <taxon>Mycobacteriales</taxon>
        <taxon>Nocardiaceae</taxon>
        <taxon>Nocardia</taxon>
    </lineage>
</organism>
<dbReference type="Gene3D" id="1.10.10.60">
    <property type="entry name" value="Homeodomain-like"/>
    <property type="match status" value="1"/>
</dbReference>
<dbReference type="PANTHER" id="PTHR30055">
    <property type="entry name" value="HTH-TYPE TRANSCRIPTIONAL REGULATOR RUTR"/>
    <property type="match status" value="1"/>
</dbReference>